<dbReference type="Proteomes" id="UP000035909">
    <property type="component" value="Unassembled WGS sequence"/>
</dbReference>
<dbReference type="PROSITE" id="PS51273">
    <property type="entry name" value="GATASE_TYPE_1"/>
    <property type="match status" value="1"/>
</dbReference>
<evidence type="ECO:0000256" key="3">
    <source>
        <dbReference type="ARBA" id="ARBA00055068"/>
    </source>
</evidence>
<evidence type="ECO:0000256" key="1">
    <source>
        <dbReference type="ARBA" id="ARBA00011083"/>
    </source>
</evidence>
<dbReference type="CDD" id="cd01745">
    <property type="entry name" value="GATase1_2"/>
    <property type="match status" value="1"/>
</dbReference>
<dbReference type="GO" id="GO:0006598">
    <property type="term" value="P:polyamine catabolic process"/>
    <property type="evidence" value="ECO:0007669"/>
    <property type="project" value="TreeGrafter"/>
</dbReference>
<dbReference type="EC" id="3.5.1.94" evidence="5"/>
<accession>A0A0J1HA18</accession>
<keyword evidence="6" id="KW-0315">Glutamine amidotransferase</keyword>
<organism evidence="6 7">
    <name type="scientific">Photobacterium ganghwense</name>
    <dbReference type="NCBI Taxonomy" id="320778"/>
    <lineage>
        <taxon>Bacteria</taxon>
        <taxon>Pseudomonadati</taxon>
        <taxon>Pseudomonadota</taxon>
        <taxon>Gammaproteobacteria</taxon>
        <taxon>Vibrionales</taxon>
        <taxon>Vibrionaceae</taxon>
        <taxon>Photobacterium</taxon>
    </lineage>
</organism>
<dbReference type="EMBL" id="LDOU01000013">
    <property type="protein sequence ID" value="KLV08555.1"/>
    <property type="molecule type" value="Genomic_DNA"/>
</dbReference>
<comment type="similarity">
    <text evidence="1">Belongs to the peptidase C26 family.</text>
</comment>
<keyword evidence="7" id="KW-1185">Reference proteome</keyword>
<name>A0A0J1HA18_9GAMM</name>
<evidence type="ECO:0000256" key="4">
    <source>
        <dbReference type="ARBA" id="ARBA00060634"/>
    </source>
</evidence>
<dbReference type="STRING" id="320778.ABT57_11980"/>
<dbReference type="GO" id="GO:0005829">
    <property type="term" value="C:cytosol"/>
    <property type="evidence" value="ECO:0007669"/>
    <property type="project" value="TreeGrafter"/>
</dbReference>
<dbReference type="FunFam" id="3.40.50.880:FF:000030">
    <property type="entry name" value="Gamma-glutamyl-gamma-aminobutyrate hydrolase PuuD"/>
    <property type="match status" value="1"/>
</dbReference>
<dbReference type="Pfam" id="PF07722">
    <property type="entry name" value="Peptidase_C26"/>
    <property type="match status" value="1"/>
</dbReference>
<dbReference type="OrthoDB" id="9813383at2"/>
<dbReference type="InterPro" id="IPR029062">
    <property type="entry name" value="Class_I_gatase-like"/>
</dbReference>
<evidence type="ECO:0000313" key="7">
    <source>
        <dbReference type="Proteomes" id="UP000035909"/>
    </source>
</evidence>
<evidence type="ECO:0000313" key="6">
    <source>
        <dbReference type="EMBL" id="KLV08555.1"/>
    </source>
</evidence>
<keyword evidence="6" id="KW-0808">Transferase</keyword>
<comment type="caution">
    <text evidence="6">The sequence shown here is derived from an EMBL/GenBank/DDBJ whole genome shotgun (WGS) entry which is preliminary data.</text>
</comment>
<dbReference type="SUPFAM" id="SSF52317">
    <property type="entry name" value="Class I glutamine amidotransferase-like"/>
    <property type="match status" value="1"/>
</dbReference>
<dbReference type="RefSeq" id="WP_047885483.1">
    <property type="nucleotide sequence ID" value="NZ_CP071325.1"/>
</dbReference>
<dbReference type="GO" id="GO:0016740">
    <property type="term" value="F:transferase activity"/>
    <property type="evidence" value="ECO:0007669"/>
    <property type="project" value="UniProtKB-KW"/>
</dbReference>
<dbReference type="InterPro" id="IPR044668">
    <property type="entry name" value="PuuD-like"/>
</dbReference>
<dbReference type="PANTHER" id="PTHR43235">
    <property type="entry name" value="GLUTAMINE AMIDOTRANSFERASE PB2B2.05-RELATED"/>
    <property type="match status" value="1"/>
</dbReference>
<dbReference type="PATRIC" id="fig|320778.3.peg.2612"/>
<comment type="pathway">
    <text evidence="4">Amine and polyamine degradation; putrescine degradation; 4-aminobutanoate from putrescine: step 4/4.</text>
</comment>
<dbReference type="AlphaFoldDB" id="A0A0J1HA18"/>
<dbReference type="GO" id="GO:0033969">
    <property type="term" value="F:gamma-glutamyl-gamma-aminobutyrate hydrolase activity"/>
    <property type="evidence" value="ECO:0007669"/>
    <property type="project" value="UniProtKB-EC"/>
</dbReference>
<gene>
    <name evidence="6" type="ORF">ABT57_11980</name>
</gene>
<dbReference type="InterPro" id="IPR011697">
    <property type="entry name" value="Peptidase_C26"/>
</dbReference>
<dbReference type="PANTHER" id="PTHR43235:SF1">
    <property type="entry name" value="GLUTAMINE AMIDOTRANSFERASE PB2B2.05-RELATED"/>
    <property type="match status" value="1"/>
</dbReference>
<evidence type="ECO:0000256" key="5">
    <source>
        <dbReference type="ARBA" id="ARBA00066788"/>
    </source>
</evidence>
<sequence length="254" mass="28406">MNRSPVIAIVSCQKKLNGYLIQSVNEFYINAVTDFGGIPVLLPAALNKDALGTLCEQFDGFLFPGSHSNVAPHRYQATHDEDYTDEGRDELALQLIRTAIEQRIPALGICRGFQEMNVALGGSLHPHVRHVGYNDHRENPSEDFAVKYGPAHPIHVEHGGLFSDWLGEQNTFSVNTLHNQGINQLAPGLRVEGCAPDGLIEAFSLPEHPYFVGVQWHPEWQAKHNQFSQFLFRHFIMASSQRNGAKRSGQRSDR</sequence>
<reference evidence="6 7" key="1">
    <citation type="submission" date="2015-05" db="EMBL/GenBank/DDBJ databases">
        <title>Photobacterium galathea sp. nov.</title>
        <authorList>
            <person name="Machado H."/>
            <person name="Gram L."/>
        </authorList>
    </citation>
    <scope>NUCLEOTIDE SEQUENCE [LARGE SCALE GENOMIC DNA]</scope>
    <source>
        <strain evidence="6 7">DSM 22954</strain>
    </source>
</reference>
<proteinExistence type="inferred from homology"/>
<evidence type="ECO:0000256" key="2">
    <source>
        <dbReference type="ARBA" id="ARBA00052718"/>
    </source>
</evidence>
<dbReference type="Gene3D" id="3.40.50.880">
    <property type="match status" value="1"/>
</dbReference>
<comment type="function">
    <text evidence="3">Involved in the breakdown of putrescine via hydrolysis of the gamma-glutamyl linkage of gamma-glutamyl-gamma-aminobutyrate.</text>
</comment>
<protein>
    <recommendedName>
        <fullName evidence="5">gamma-glutamyl-gamma-aminobutyrate hydrolase</fullName>
        <ecNumber evidence="5">3.5.1.94</ecNumber>
    </recommendedName>
</protein>
<comment type="catalytic activity">
    <reaction evidence="2">
        <text>4-(gamma-L-glutamylamino)butanoate + H2O = 4-aminobutanoate + L-glutamate</text>
        <dbReference type="Rhea" id="RHEA:19737"/>
        <dbReference type="ChEBI" id="CHEBI:15377"/>
        <dbReference type="ChEBI" id="CHEBI:29985"/>
        <dbReference type="ChEBI" id="CHEBI:58800"/>
        <dbReference type="ChEBI" id="CHEBI:59888"/>
        <dbReference type="EC" id="3.5.1.94"/>
    </reaction>
</comment>